<evidence type="ECO:0000256" key="1">
    <source>
        <dbReference type="SAM" id="MobiDB-lite"/>
    </source>
</evidence>
<comment type="caution">
    <text evidence="2">The sequence shown here is derived from an EMBL/GenBank/DDBJ whole genome shotgun (WGS) entry which is preliminary data.</text>
</comment>
<organism evidence="2">
    <name type="scientific">marine sediment metagenome</name>
    <dbReference type="NCBI Taxonomy" id="412755"/>
    <lineage>
        <taxon>unclassified sequences</taxon>
        <taxon>metagenomes</taxon>
        <taxon>ecological metagenomes</taxon>
    </lineage>
</organism>
<proteinExistence type="predicted"/>
<sequence>HLQIAHEEYEKEKKEDEEQFEQQTQMPQTSPSMPTMENTDEPEDTWNHAKYEQKEAWAHQFLNNNPAFANELWNRNYWAQDTSRESWRNQSSYVTEQMPEIMGLTDANPKADSDTEPNAEELLAKASVEIKKNFAPESWASQAKIFDNPKKKL</sequence>
<dbReference type="AlphaFoldDB" id="A0A0F9BM53"/>
<reference evidence="2" key="1">
    <citation type="journal article" date="2015" name="Nature">
        <title>Complex archaea that bridge the gap between prokaryotes and eukaryotes.</title>
        <authorList>
            <person name="Spang A."/>
            <person name="Saw J.H."/>
            <person name="Jorgensen S.L."/>
            <person name="Zaremba-Niedzwiedzka K."/>
            <person name="Martijn J."/>
            <person name="Lind A.E."/>
            <person name="van Eijk R."/>
            <person name="Schleper C."/>
            <person name="Guy L."/>
            <person name="Ettema T.J."/>
        </authorList>
    </citation>
    <scope>NUCLEOTIDE SEQUENCE</scope>
</reference>
<gene>
    <name evidence="2" type="ORF">LCGC14_2710200</name>
</gene>
<accession>A0A0F9BM53</accession>
<evidence type="ECO:0000313" key="2">
    <source>
        <dbReference type="EMBL" id="KKK91709.1"/>
    </source>
</evidence>
<feature type="compositionally biased region" description="Polar residues" evidence="1">
    <location>
        <begin position="24"/>
        <end position="37"/>
    </location>
</feature>
<name>A0A0F9BM53_9ZZZZ</name>
<protein>
    <submittedName>
        <fullName evidence="2">Uncharacterized protein</fullName>
    </submittedName>
</protein>
<dbReference type="EMBL" id="LAZR01048532">
    <property type="protein sequence ID" value="KKK91709.1"/>
    <property type="molecule type" value="Genomic_DNA"/>
</dbReference>
<feature type="region of interest" description="Disordered" evidence="1">
    <location>
        <begin position="1"/>
        <end position="44"/>
    </location>
</feature>
<feature type="compositionally biased region" description="Basic and acidic residues" evidence="1">
    <location>
        <begin position="1"/>
        <end position="16"/>
    </location>
</feature>
<feature type="non-terminal residue" evidence="2">
    <location>
        <position position="1"/>
    </location>
</feature>